<evidence type="ECO:0000256" key="1">
    <source>
        <dbReference type="ARBA" id="ARBA00022737"/>
    </source>
</evidence>
<comment type="caution">
    <text evidence="4">The sequence shown here is derived from an EMBL/GenBank/DDBJ whole genome shotgun (WGS) entry which is preliminary data.</text>
</comment>
<dbReference type="Pfam" id="PF00651">
    <property type="entry name" value="BTB"/>
    <property type="match status" value="1"/>
</dbReference>
<keyword evidence="1" id="KW-0677">Repeat</keyword>
<dbReference type="Gene3D" id="2.130.10.30">
    <property type="entry name" value="Regulator of chromosome condensation 1/beta-lactamase-inhibitor protein II"/>
    <property type="match status" value="1"/>
</dbReference>
<evidence type="ECO:0000259" key="3">
    <source>
        <dbReference type="PROSITE" id="PS50097"/>
    </source>
</evidence>
<dbReference type="CDD" id="cd18186">
    <property type="entry name" value="BTB_POZ_ZBTB_KLHL-like"/>
    <property type="match status" value="1"/>
</dbReference>
<dbReference type="Proteomes" id="UP001146793">
    <property type="component" value="Unassembled WGS sequence"/>
</dbReference>
<evidence type="ECO:0000313" key="4">
    <source>
        <dbReference type="EMBL" id="KAJ3430424.1"/>
    </source>
</evidence>
<evidence type="ECO:0000256" key="2">
    <source>
        <dbReference type="PROSITE-ProRule" id="PRU00235"/>
    </source>
</evidence>
<dbReference type="SUPFAM" id="SSF54695">
    <property type="entry name" value="POZ domain"/>
    <property type="match status" value="1"/>
</dbReference>
<organism evidence="4 5">
    <name type="scientific">Anaeramoeba flamelloides</name>
    <dbReference type="NCBI Taxonomy" id="1746091"/>
    <lineage>
        <taxon>Eukaryota</taxon>
        <taxon>Metamonada</taxon>
        <taxon>Anaeramoebidae</taxon>
        <taxon>Anaeramoeba</taxon>
    </lineage>
</organism>
<dbReference type="Gene3D" id="3.30.710.10">
    <property type="entry name" value="Potassium Channel Kv1.1, Chain A"/>
    <property type="match status" value="1"/>
</dbReference>
<feature type="repeat" description="RCC1" evidence="2">
    <location>
        <begin position="196"/>
        <end position="247"/>
    </location>
</feature>
<dbReference type="InterPro" id="IPR051625">
    <property type="entry name" value="Signaling_Regulatory_Domain"/>
</dbReference>
<sequence>MSQIYFIGDNSSNKLGDKRKQSFNTPTLLQLNNELNVVECCGAENLSCFRTEEGDVYHTSSSVTIPKKYDIKEPIVSLKSGCYHILCLGESGKVYAWGTYNNYGQCGNGSTTTVSTPAVVTALTDKGITEIHPGGWNSLFFNKEEGKLYGCGINSNGENGYSQSSSNLLTPVLVQENVARVFPGMAEHGFVERTDGEIYGFGWNTNNQVGITSGGSIKTPQKINELSGLNIKTITLGCYHSIALTEEGDIYGTGENSRTAFGTNLKKFTKYTNVNNTKFVAINSGYEYSVAISDQNEIYIFGLWPLQKTTQPKKLDTPLEISCNKVVCTYNSGCWFMSGSNEMQNDMIEFYESGFLSDATITNIPVHKRLLEIRLKKDFEIINNILSNFTEEENKVFFQYLYSDKIQQKNTILVLLRSFGFKDTKELNFKKDLRELMNDDDSKDFNILVKIDEDEEEGEEDEYEEIPVHKFILAARSGLFRDMFKDIKENQDSVKDFSGKSIDTIELLVGYFYTNLFDVTADHDPELIKDELEDIAEYFKLSTKKNLVKLFDKCAK</sequence>
<evidence type="ECO:0000313" key="5">
    <source>
        <dbReference type="Proteomes" id="UP001146793"/>
    </source>
</evidence>
<dbReference type="InterPro" id="IPR009091">
    <property type="entry name" value="RCC1/BLIP-II"/>
</dbReference>
<dbReference type="PANTHER" id="PTHR22872">
    <property type="entry name" value="BTK-BINDING PROTEIN-RELATED"/>
    <property type="match status" value="1"/>
</dbReference>
<dbReference type="PROSITE" id="PS50012">
    <property type="entry name" value="RCC1_3"/>
    <property type="match status" value="2"/>
</dbReference>
<dbReference type="InterPro" id="IPR011333">
    <property type="entry name" value="SKP1/BTB/POZ_sf"/>
</dbReference>
<dbReference type="PROSITE" id="PS50097">
    <property type="entry name" value="BTB"/>
    <property type="match status" value="1"/>
</dbReference>
<feature type="domain" description="BTB" evidence="3">
    <location>
        <begin position="443"/>
        <end position="521"/>
    </location>
</feature>
<protein>
    <submittedName>
        <fullName evidence="4">Rcc1 and btb domain containing protein</fullName>
    </submittedName>
</protein>
<dbReference type="Pfam" id="PF00415">
    <property type="entry name" value="RCC1"/>
    <property type="match status" value="2"/>
</dbReference>
<dbReference type="SUPFAM" id="SSF50985">
    <property type="entry name" value="RCC1/BLIP-II"/>
    <property type="match status" value="2"/>
</dbReference>
<gene>
    <name evidence="4" type="ORF">M0812_23431</name>
</gene>
<dbReference type="InterPro" id="IPR000210">
    <property type="entry name" value="BTB/POZ_dom"/>
</dbReference>
<name>A0AAV7YLR0_9EUKA</name>
<feature type="repeat" description="RCC1" evidence="2">
    <location>
        <begin position="92"/>
        <end position="144"/>
    </location>
</feature>
<dbReference type="InterPro" id="IPR000408">
    <property type="entry name" value="Reg_chr_condens"/>
</dbReference>
<dbReference type="AlphaFoldDB" id="A0AAV7YLR0"/>
<dbReference type="EMBL" id="JANTQA010000051">
    <property type="protein sequence ID" value="KAJ3430424.1"/>
    <property type="molecule type" value="Genomic_DNA"/>
</dbReference>
<accession>A0AAV7YLR0</accession>
<reference evidence="4" key="1">
    <citation type="submission" date="2022-08" db="EMBL/GenBank/DDBJ databases">
        <title>Novel sulphate-reducing endosymbionts in the free-living metamonad Anaeramoeba.</title>
        <authorList>
            <person name="Jerlstrom-Hultqvist J."/>
            <person name="Cepicka I."/>
            <person name="Gallot-Lavallee L."/>
            <person name="Salas-Leiva D."/>
            <person name="Curtis B.A."/>
            <person name="Zahonova K."/>
            <person name="Pipaliya S."/>
            <person name="Dacks J."/>
            <person name="Roger A.J."/>
        </authorList>
    </citation>
    <scope>NUCLEOTIDE SEQUENCE</scope>
    <source>
        <strain evidence="4">Busselton2</strain>
    </source>
</reference>
<proteinExistence type="predicted"/>